<sequence>MLDTRRIPSSHVTQAIDGKRAKQAARKVGSIEIVNMINPNVFNEIFHDASRLIVDKDTDESMHIEKRLRKRQFNRKPEWLVKWHGLSDHEVRWEREKDINHVSHWKVLIADFKKRQ</sequence>
<dbReference type="GeneID" id="20192980"/>
<dbReference type="Proteomes" id="UP000018817">
    <property type="component" value="Unassembled WGS sequence"/>
</dbReference>
<evidence type="ECO:0000313" key="4">
    <source>
        <dbReference type="Proteomes" id="UP000018817"/>
    </source>
</evidence>
<dbReference type="RefSeq" id="XP_008915014.1">
    <property type="nucleotide sequence ID" value="XM_008916766.1"/>
</dbReference>
<dbReference type="SUPFAM" id="SSF54160">
    <property type="entry name" value="Chromo domain-like"/>
    <property type="match status" value="1"/>
</dbReference>
<evidence type="ECO:0000259" key="2">
    <source>
        <dbReference type="PROSITE" id="PS50013"/>
    </source>
</evidence>
<accession>W2PHN6</accession>
<dbReference type="PROSITE" id="PS50013">
    <property type="entry name" value="CHROMO_2"/>
    <property type="match status" value="1"/>
</dbReference>
<reference evidence="3 4" key="2">
    <citation type="submission" date="2013-11" db="EMBL/GenBank/DDBJ databases">
        <title>The Genome Sequence of Phytophthora parasitica INRA-310.</title>
        <authorList>
            <consortium name="The Broad Institute Genomics Platform"/>
            <person name="Russ C."/>
            <person name="Tyler B."/>
            <person name="Panabieres F."/>
            <person name="Shan W."/>
            <person name="Tripathy S."/>
            <person name="Grunwald N."/>
            <person name="Machado M."/>
            <person name="Johnson C.S."/>
            <person name="Arredondo F."/>
            <person name="Hong C."/>
            <person name="Coffey M."/>
            <person name="Young S.K."/>
            <person name="Zeng Q."/>
            <person name="Gargeya S."/>
            <person name="Fitzgerald M."/>
            <person name="Abouelleil A."/>
            <person name="Alvarado L."/>
            <person name="Chapman S.B."/>
            <person name="Gainer-Dewar J."/>
            <person name="Goldberg J."/>
            <person name="Griggs A."/>
            <person name="Gujja S."/>
            <person name="Hansen M."/>
            <person name="Howarth C."/>
            <person name="Imamovic A."/>
            <person name="Ireland A."/>
            <person name="Larimer J."/>
            <person name="McCowan C."/>
            <person name="Murphy C."/>
            <person name="Pearson M."/>
            <person name="Poon T.W."/>
            <person name="Priest M."/>
            <person name="Roberts A."/>
            <person name="Saif S."/>
            <person name="Shea T."/>
            <person name="Sykes S."/>
            <person name="Wortman J."/>
            <person name="Nusbaum C."/>
            <person name="Birren B."/>
        </authorList>
    </citation>
    <scope>NUCLEOTIDE SEQUENCE [LARGE SCALE GENOMIC DNA]</scope>
    <source>
        <strain evidence="3 4">INRA-310</strain>
    </source>
</reference>
<evidence type="ECO:0000313" key="3">
    <source>
        <dbReference type="EMBL" id="ETM99728.1"/>
    </source>
</evidence>
<gene>
    <name evidence="3" type="ORF">PPTG_24381</name>
</gene>
<dbReference type="VEuPathDB" id="FungiDB:PPTG_24381"/>
<dbReference type="Pfam" id="PF00385">
    <property type="entry name" value="Chromo"/>
    <property type="match status" value="1"/>
</dbReference>
<dbReference type="OrthoDB" id="167591at2759"/>
<protein>
    <recommendedName>
        <fullName evidence="2">Chromo domain-containing protein</fullName>
    </recommendedName>
</protein>
<feature type="region of interest" description="Disordered" evidence="1">
    <location>
        <begin position="1"/>
        <end position="21"/>
    </location>
</feature>
<evidence type="ECO:0000256" key="1">
    <source>
        <dbReference type="SAM" id="MobiDB-lite"/>
    </source>
</evidence>
<name>W2PHN6_PHYN3</name>
<dbReference type="AlphaFoldDB" id="W2PHN6"/>
<dbReference type="Gene3D" id="2.40.50.40">
    <property type="match status" value="1"/>
</dbReference>
<dbReference type="STRING" id="761204.W2PHN6"/>
<dbReference type="InterPro" id="IPR023780">
    <property type="entry name" value="Chromo_domain"/>
</dbReference>
<dbReference type="InterPro" id="IPR000953">
    <property type="entry name" value="Chromo/chromo_shadow_dom"/>
</dbReference>
<proteinExistence type="predicted"/>
<feature type="domain" description="Chromo" evidence="2">
    <location>
        <begin position="62"/>
        <end position="116"/>
    </location>
</feature>
<dbReference type="InterPro" id="IPR016197">
    <property type="entry name" value="Chromo-like_dom_sf"/>
</dbReference>
<dbReference type="EMBL" id="KI669648">
    <property type="protein sequence ID" value="ETM99728.1"/>
    <property type="molecule type" value="Genomic_DNA"/>
</dbReference>
<reference evidence="4" key="1">
    <citation type="submission" date="2011-12" db="EMBL/GenBank/DDBJ databases">
        <authorList>
            <consortium name="The Broad Institute Genome Sequencing Platform"/>
            <person name="Russ C."/>
            <person name="Tyler B."/>
            <person name="Panabieres F."/>
            <person name="Shan W."/>
            <person name="Tripathy S."/>
            <person name="Grunwald N."/>
            <person name="Machado M."/>
            <person name="Young S.K."/>
            <person name="Zeng Q."/>
            <person name="Gargeya S."/>
            <person name="Fitzgerald M."/>
            <person name="Haas B."/>
            <person name="Abouelleil A."/>
            <person name="Alvarado L."/>
            <person name="Arachchi H.M."/>
            <person name="Berlin A."/>
            <person name="Chapman S.B."/>
            <person name="Gearin G."/>
            <person name="Goldberg J."/>
            <person name="Griggs A."/>
            <person name="Gujja S."/>
            <person name="Hansen M."/>
            <person name="Heiman D."/>
            <person name="Howarth C."/>
            <person name="Larimer J."/>
            <person name="Lui A."/>
            <person name="MacDonald P.J.P."/>
            <person name="McCowen C."/>
            <person name="Montmayeur A."/>
            <person name="Murphy C."/>
            <person name="Neiman D."/>
            <person name="Pearson M."/>
            <person name="Priest M."/>
            <person name="Roberts A."/>
            <person name="Saif S."/>
            <person name="Shea T."/>
            <person name="Sisk P."/>
            <person name="Stolte C."/>
            <person name="Sykes S."/>
            <person name="Wortman J."/>
            <person name="Nusbaum C."/>
            <person name="Birren B."/>
        </authorList>
    </citation>
    <scope>NUCLEOTIDE SEQUENCE [LARGE SCALE GENOMIC DNA]</scope>
    <source>
        <strain evidence="4">INRA-310</strain>
    </source>
</reference>
<organism evidence="3 4">
    <name type="scientific">Phytophthora nicotianae (strain INRA-310)</name>
    <name type="common">Phytophthora parasitica</name>
    <dbReference type="NCBI Taxonomy" id="761204"/>
    <lineage>
        <taxon>Eukaryota</taxon>
        <taxon>Sar</taxon>
        <taxon>Stramenopiles</taxon>
        <taxon>Oomycota</taxon>
        <taxon>Peronosporomycetes</taxon>
        <taxon>Peronosporales</taxon>
        <taxon>Peronosporaceae</taxon>
        <taxon>Phytophthora</taxon>
    </lineage>
</organism>